<evidence type="ECO:0000313" key="3">
    <source>
        <dbReference type="Proteomes" id="UP000193560"/>
    </source>
</evidence>
<keyword evidence="3" id="KW-1185">Reference proteome</keyword>
<evidence type="ECO:0000313" key="2">
    <source>
        <dbReference type="EMBL" id="ORZ04276.1"/>
    </source>
</evidence>
<feature type="region of interest" description="Disordered" evidence="1">
    <location>
        <begin position="1"/>
        <end position="88"/>
    </location>
</feature>
<dbReference type="AlphaFoldDB" id="A0A1X2HX33"/>
<dbReference type="Proteomes" id="UP000193560">
    <property type="component" value="Unassembled WGS sequence"/>
</dbReference>
<sequence length="196" mass="21547">MASSSSFTIPSFVKKEPELPPTPSSSYCPSITDPLNPSSSSSKSTTRPRPKFYGSFSLLQKPFSDDSLSLDEAPPTPPHTTINPNDDDEGLYLLWTHQLLREHGLRPASCRTNSYQDDDKYQNNGNASDDDDDDDDDEDSSQSEDEETIPSISYHQRSKLLSSASFTPPPSPPSQSLLSDPLSFLSSLPFCFCLSS</sequence>
<reference evidence="2 3" key="1">
    <citation type="submission" date="2016-07" db="EMBL/GenBank/DDBJ databases">
        <title>Pervasive Adenine N6-methylation of Active Genes in Fungi.</title>
        <authorList>
            <consortium name="DOE Joint Genome Institute"/>
            <person name="Mondo S.J."/>
            <person name="Dannebaum R.O."/>
            <person name="Kuo R.C."/>
            <person name="Labutti K."/>
            <person name="Haridas S."/>
            <person name="Kuo A."/>
            <person name="Salamov A."/>
            <person name="Ahrendt S.R."/>
            <person name="Lipzen A."/>
            <person name="Sullivan W."/>
            <person name="Andreopoulos W.B."/>
            <person name="Clum A."/>
            <person name="Lindquist E."/>
            <person name="Daum C."/>
            <person name="Ramamoorthy G.K."/>
            <person name="Gryganskyi A."/>
            <person name="Culley D."/>
            <person name="Magnuson J.K."/>
            <person name="James T.Y."/>
            <person name="O'Malley M.A."/>
            <person name="Stajich J.E."/>
            <person name="Spatafora J.W."/>
            <person name="Visel A."/>
            <person name="Grigoriev I.V."/>
        </authorList>
    </citation>
    <scope>NUCLEOTIDE SEQUENCE [LARGE SCALE GENOMIC DNA]</scope>
    <source>
        <strain evidence="2 3">NRRL 1336</strain>
    </source>
</reference>
<proteinExistence type="predicted"/>
<feature type="region of interest" description="Disordered" evidence="1">
    <location>
        <begin position="106"/>
        <end position="179"/>
    </location>
</feature>
<name>A0A1X2HX33_9FUNG</name>
<gene>
    <name evidence="2" type="ORF">BCR42DRAFT_429383</name>
</gene>
<accession>A0A1X2HX33</accession>
<feature type="compositionally biased region" description="Acidic residues" evidence="1">
    <location>
        <begin position="128"/>
        <end position="148"/>
    </location>
</feature>
<comment type="caution">
    <text evidence="2">The sequence shown here is derived from an EMBL/GenBank/DDBJ whole genome shotgun (WGS) entry which is preliminary data.</text>
</comment>
<dbReference type="EMBL" id="MCGE01000052">
    <property type="protein sequence ID" value="ORZ04276.1"/>
    <property type="molecule type" value="Genomic_DNA"/>
</dbReference>
<feature type="compositionally biased region" description="Low complexity" evidence="1">
    <location>
        <begin position="38"/>
        <end position="47"/>
    </location>
</feature>
<feature type="compositionally biased region" description="Polar residues" evidence="1">
    <location>
        <begin position="24"/>
        <end position="37"/>
    </location>
</feature>
<evidence type="ECO:0000256" key="1">
    <source>
        <dbReference type="SAM" id="MobiDB-lite"/>
    </source>
</evidence>
<organism evidence="2 3">
    <name type="scientific">Absidia repens</name>
    <dbReference type="NCBI Taxonomy" id="90262"/>
    <lineage>
        <taxon>Eukaryota</taxon>
        <taxon>Fungi</taxon>
        <taxon>Fungi incertae sedis</taxon>
        <taxon>Mucoromycota</taxon>
        <taxon>Mucoromycotina</taxon>
        <taxon>Mucoromycetes</taxon>
        <taxon>Mucorales</taxon>
        <taxon>Cunninghamellaceae</taxon>
        <taxon>Absidia</taxon>
    </lineage>
</organism>
<protein>
    <submittedName>
        <fullName evidence="2">Uncharacterized protein</fullName>
    </submittedName>
</protein>
<dbReference type="OrthoDB" id="2259008at2759"/>